<accession>A0A9P0I6X6</accession>
<feature type="compositionally biased region" description="Polar residues" evidence="1">
    <location>
        <begin position="171"/>
        <end position="185"/>
    </location>
</feature>
<evidence type="ECO:0000313" key="4">
    <source>
        <dbReference type="Proteomes" id="UP001153321"/>
    </source>
</evidence>
<feature type="region of interest" description="Disordered" evidence="1">
    <location>
        <begin position="132"/>
        <end position="193"/>
    </location>
</feature>
<feature type="compositionally biased region" description="Polar residues" evidence="1">
    <location>
        <begin position="151"/>
        <end position="161"/>
    </location>
</feature>
<reference evidence="3" key="1">
    <citation type="submission" date="2022-02" db="EMBL/GenBank/DDBJ databases">
        <authorList>
            <person name="King R."/>
        </authorList>
    </citation>
    <scope>NUCLEOTIDE SEQUENCE</scope>
</reference>
<dbReference type="Proteomes" id="UP001153321">
    <property type="component" value="Chromosome 28"/>
</dbReference>
<dbReference type="AlphaFoldDB" id="A0A9P0I6X6"/>
<evidence type="ECO:0000256" key="1">
    <source>
        <dbReference type="SAM" id="MobiDB-lite"/>
    </source>
</evidence>
<name>A0A9P0I6X6_SPOLI</name>
<proteinExistence type="predicted"/>
<keyword evidence="4" id="KW-1185">Reference proteome</keyword>
<evidence type="ECO:0000256" key="2">
    <source>
        <dbReference type="SAM" id="SignalP"/>
    </source>
</evidence>
<keyword evidence="2" id="KW-0732">Signal</keyword>
<feature type="compositionally biased region" description="Pro residues" evidence="1">
    <location>
        <begin position="138"/>
        <end position="148"/>
    </location>
</feature>
<gene>
    <name evidence="3" type="ORF">SPLIT_LOCUS7963</name>
</gene>
<feature type="signal peptide" evidence="2">
    <location>
        <begin position="1"/>
        <end position="17"/>
    </location>
</feature>
<feature type="chain" id="PRO_5040414373" evidence="2">
    <location>
        <begin position="18"/>
        <end position="256"/>
    </location>
</feature>
<protein>
    <submittedName>
        <fullName evidence="3">Uncharacterized protein</fullName>
    </submittedName>
</protein>
<organism evidence="3 4">
    <name type="scientific">Spodoptera littoralis</name>
    <name type="common">Egyptian cotton leafworm</name>
    <dbReference type="NCBI Taxonomy" id="7109"/>
    <lineage>
        <taxon>Eukaryota</taxon>
        <taxon>Metazoa</taxon>
        <taxon>Ecdysozoa</taxon>
        <taxon>Arthropoda</taxon>
        <taxon>Hexapoda</taxon>
        <taxon>Insecta</taxon>
        <taxon>Pterygota</taxon>
        <taxon>Neoptera</taxon>
        <taxon>Endopterygota</taxon>
        <taxon>Lepidoptera</taxon>
        <taxon>Glossata</taxon>
        <taxon>Ditrysia</taxon>
        <taxon>Noctuoidea</taxon>
        <taxon>Noctuidae</taxon>
        <taxon>Amphipyrinae</taxon>
        <taxon>Spodoptera</taxon>
    </lineage>
</organism>
<evidence type="ECO:0000313" key="3">
    <source>
        <dbReference type="EMBL" id="CAH1642607.1"/>
    </source>
</evidence>
<dbReference type="EMBL" id="LR824559">
    <property type="protein sequence ID" value="CAH1642607.1"/>
    <property type="molecule type" value="Genomic_DNA"/>
</dbReference>
<sequence length="256" mass="29306">MLLLFLLLVLHYDLSFCQRFHEAGLDSNWYQTKQHTLDKYRQNIFYMNKKHKKINNFRVDDGGPTHTDFLNSMTEIWLNTTPRIEQINHVAVPSSKDVFFSMKPATEVPQFPFPPVTRTEKNPYLQPHADTVETLPSLPYPSLDPPLQSPATTLQPEYTPSPTRPTPKDPSFNSPAQIPRSSTDPGYNPLETEGTTPEAVVYKLYQTHPSDVNIVMEEMAKYQTPTNYIPPTVTNNLDFTGESSVCHHHQNLRGTY</sequence>